<proteinExistence type="inferred from homology"/>
<reference evidence="3 4" key="1">
    <citation type="journal article" date="2024" name="BMC Biol.">
        <title>Comparative genomics of Ascetosporea gives new insight into the evolutionary basis for animal parasitism in Rhizaria.</title>
        <authorList>
            <person name="Hiltunen Thoren M."/>
            <person name="Onut-Brannstrom I."/>
            <person name="Alfjorden A."/>
            <person name="Peckova H."/>
            <person name="Swords F."/>
            <person name="Hooper C."/>
            <person name="Holzer A.S."/>
            <person name="Bass D."/>
            <person name="Burki F."/>
        </authorList>
    </citation>
    <scope>NUCLEOTIDE SEQUENCE [LARGE SCALE GENOMIC DNA]</scope>
    <source>
        <strain evidence="3">20-A016</strain>
    </source>
</reference>
<comment type="subcellular location">
    <subcellularLocation>
        <location evidence="1">Cytoplasm</location>
    </subcellularLocation>
    <subcellularLocation>
        <location evidence="1">Endosome</location>
    </subcellularLocation>
</comment>
<evidence type="ECO:0000256" key="1">
    <source>
        <dbReference type="RuleBase" id="RU367095"/>
    </source>
</evidence>
<keyword evidence="1" id="KW-0963">Cytoplasm</keyword>
<dbReference type="InterPro" id="IPR040608">
    <property type="entry name" value="Snf8/Vps36"/>
</dbReference>
<comment type="caution">
    <text evidence="3">The sequence shown here is derived from an EMBL/GenBank/DDBJ whole genome shotgun (WGS) entry which is preliminary data.</text>
</comment>
<name>A0ABV2AJG4_9EUKA</name>
<keyword evidence="1" id="KW-0653">Protein transport</keyword>
<dbReference type="Pfam" id="PF04157">
    <property type="entry name" value="EAP30"/>
    <property type="match status" value="1"/>
</dbReference>
<dbReference type="InterPro" id="IPR036390">
    <property type="entry name" value="WH_DNA-bd_sf"/>
</dbReference>
<dbReference type="InterPro" id="IPR037855">
    <property type="entry name" value="Vps36"/>
</dbReference>
<keyword evidence="1" id="KW-0813">Transport</keyword>
<sequence length="175" mass="20167">MDKSFEDIKSLLNNAEEMVELAKKLKNSQNEEIDDLFGDLGIVSHISKKNLGSKYYLALAEQMEDFLIRPLETKDGILSLTEIFCIYNKTKVTNFISPDDLINALRIVDEKSKKMKLKKFSSGLNAVVLTEIFEKRTLYKKFEKFAKEKEHFTVFEICSIFGLSYGIAKFAHTKF</sequence>
<evidence type="ECO:0000313" key="4">
    <source>
        <dbReference type="Proteomes" id="UP001439008"/>
    </source>
</evidence>
<evidence type="ECO:0000313" key="3">
    <source>
        <dbReference type="EMBL" id="MES1919825.1"/>
    </source>
</evidence>
<dbReference type="SUPFAM" id="SSF46785">
    <property type="entry name" value="Winged helix' DNA-binding domain"/>
    <property type="match status" value="1"/>
</dbReference>
<dbReference type="PANTHER" id="PTHR13128:SF12">
    <property type="entry name" value="VACUOLAR PROTEIN-SORTING-ASSOCIATED PROTEIN 36"/>
    <property type="match status" value="1"/>
</dbReference>
<feature type="coiled-coil region" evidence="2">
    <location>
        <begin position="5"/>
        <end position="32"/>
    </location>
</feature>
<dbReference type="Proteomes" id="UP001439008">
    <property type="component" value="Unassembled WGS sequence"/>
</dbReference>
<dbReference type="Gene3D" id="1.10.10.10">
    <property type="entry name" value="Winged helix-like DNA-binding domain superfamily/Winged helix DNA-binding domain"/>
    <property type="match status" value="1"/>
</dbReference>
<comment type="subunit">
    <text evidence="1">Component of the endosomal sorting complex required for transport II (ESCRT-II).</text>
</comment>
<protein>
    <recommendedName>
        <fullName evidence="1">Vacuolar protein-sorting-associated protein 36</fullName>
    </recommendedName>
    <alternativeName>
        <fullName evidence="1">ESCRT-II complex subunit VPS36</fullName>
    </alternativeName>
</protein>
<keyword evidence="1" id="KW-0967">Endosome</keyword>
<keyword evidence="4" id="KW-1185">Reference proteome</keyword>
<evidence type="ECO:0000256" key="2">
    <source>
        <dbReference type="SAM" id="Coils"/>
    </source>
</evidence>
<keyword evidence="2" id="KW-0175">Coiled coil</keyword>
<organism evidence="3 4">
    <name type="scientific">Bonamia ostreae</name>
    <dbReference type="NCBI Taxonomy" id="126728"/>
    <lineage>
        <taxon>Eukaryota</taxon>
        <taxon>Sar</taxon>
        <taxon>Rhizaria</taxon>
        <taxon>Endomyxa</taxon>
        <taxon>Ascetosporea</taxon>
        <taxon>Haplosporida</taxon>
        <taxon>Bonamia</taxon>
    </lineage>
</organism>
<accession>A0ABV2AJG4</accession>
<gene>
    <name evidence="3" type="primary">VPS36</name>
    <name evidence="3" type="ORF">MHBO_001586</name>
</gene>
<comment type="similarity">
    <text evidence="1">Belongs to the VPS36 family.</text>
</comment>
<dbReference type="Gene3D" id="6.10.140.260">
    <property type="match status" value="1"/>
</dbReference>
<dbReference type="PANTHER" id="PTHR13128">
    <property type="entry name" value="VACUOLAR PROTEIN-SORTING-ASSOCIATED PROTEIN 36"/>
    <property type="match status" value="1"/>
</dbReference>
<dbReference type="EMBL" id="JBDODL010000412">
    <property type="protein sequence ID" value="MES1919825.1"/>
    <property type="molecule type" value="Genomic_DNA"/>
</dbReference>
<dbReference type="InterPro" id="IPR036388">
    <property type="entry name" value="WH-like_DNA-bd_sf"/>
</dbReference>
<comment type="function">
    <text evidence="1">Component of the ESCRT-II complex (endosomal sorting complex required for transport II), which is required for multivesicular body (MVB) formation and sorting of endosomal cargo proteins into MVBs.</text>
</comment>